<sequence>MITTTYVATAFLAAALAVARASPAGRVGVGGTRTPRPKTPRDGPDYGPLDAASDLELFAACLEAGLSPRTAVVAVAEASPAWSEAAALIGVGVPMSSAWRALAEQKNLEELVRLAKLSGDSGTAMASGCHRLVAQLRADAAAQATAKAERAGVFIAAPLAVCFLPAFLVLGLVPVIISLGQKLL</sequence>
<dbReference type="Pfam" id="PF00482">
    <property type="entry name" value="T2SSF"/>
    <property type="match status" value="1"/>
</dbReference>
<accession>A0A2X4RC96</accession>
<reference evidence="10 13" key="2">
    <citation type="submission" date="2020-12" db="EMBL/GenBank/DDBJ databases">
        <title>FDA dAtabase for Regulatory Grade micrObial Sequences (FDA-ARGOS): Supporting development and validation of Infectious Disease Dx tests.</title>
        <authorList>
            <person name="Sproer C."/>
            <person name="Gronow S."/>
            <person name="Severitt S."/>
            <person name="Schroder I."/>
            <person name="Tallon L."/>
            <person name="Sadzewicz L."/>
            <person name="Zhao X."/>
            <person name="Boylan J."/>
            <person name="Ott S."/>
            <person name="Bowen H."/>
            <person name="Vavikolanu K."/>
            <person name="Mehta A."/>
            <person name="Aluvathingal J."/>
            <person name="Nadendla S."/>
            <person name="Lowell S."/>
            <person name="Myers T."/>
            <person name="Yan Y."/>
            <person name="Sichtig H."/>
        </authorList>
    </citation>
    <scope>NUCLEOTIDE SEQUENCE [LARGE SCALE GENOMIC DNA]</scope>
    <source>
        <strain evidence="10 13">FDAARGOS_894</strain>
    </source>
</reference>
<keyword evidence="4 7" id="KW-1133">Transmembrane helix</keyword>
<dbReference type="EMBL" id="LS483460">
    <property type="protein sequence ID" value="SQI00997.1"/>
    <property type="molecule type" value="Genomic_DNA"/>
</dbReference>
<evidence type="ECO:0000256" key="1">
    <source>
        <dbReference type="ARBA" id="ARBA00004651"/>
    </source>
</evidence>
<protein>
    <submittedName>
        <fullName evidence="10">Type II secretion system F family protein</fullName>
    </submittedName>
    <submittedName>
        <fullName evidence="11">Type II secretion system protein F domain-containing protein</fullName>
    </submittedName>
</protein>
<evidence type="ECO:0000256" key="2">
    <source>
        <dbReference type="ARBA" id="ARBA00022475"/>
    </source>
</evidence>
<evidence type="ECO:0000256" key="8">
    <source>
        <dbReference type="SAM" id="SignalP"/>
    </source>
</evidence>
<gene>
    <name evidence="11" type="primary">gspF</name>
    <name evidence="10" type="ORF">I6G51_02935</name>
    <name evidence="11" type="ORF">NCTC10288_02321</name>
</gene>
<dbReference type="AlphaFoldDB" id="A0A2X4RC96"/>
<evidence type="ECO:0000256" key="7">
    <source>
        <dbReference type="SAM" id="Phobius"/>
    </source>
</evidence>
<dbReference type="PANTHER" id="PTHR35007:SF3">
    <property type="entry name" value="POSSIBLE CONSERVED ALANINE RICH MEMBRANE PROTEIN"/>
    <property type="match status" value="1"/>
</dbReference>
<name>A0A2X4RC96_9CORY</name>
<organism evidence="11 12">
    <name type="scientific">Corynebacterium minutissimum</name>
    <dbReference type="NCBI Taxonomy" id="38301"/>
    <lineage>
        <taxon>Bacteria</taxon>
        <taxon>Bacillati</taxon>
        <taxon>Actinomycetota</taxon>
        <taxon>Actinomycetes</taxon>
        <taxon>Mycobacteriales</taxon>
        <taxon>Corynebacteriaceae</taxon>
        <taxon>Corynebacterium</taxon>
    </lineage>
</organism>
<evidence type="ECO:0000256" key="6">
    <source>
        <dbReference type="SAM" id="MobiDB-lite"/>
    </source>
</evidence>
<evidence type="ECO:0000313" key="11">
    <source>
        <dbReference type="EMBL" id="SQI00997.1"/>
    </source>
</evidence>
<dbReference type="Proteomes" id="UP000594905">
    <property type="component" value="Chromosome"/>
</dbReference>
<keyword evidence="2" id="KW-1003">Cell membrane</keyword>
<dbReference type="OrthoDB" id="3267562at2"/>
<keyword evidence="13" id="KW-1185">Reference proteome</keyword>
<evidence type="ECO:0000313" key="12">
    <source>
        <dbReference type="Proteomes" id="UP000249264"/>
    </source>
</evidence>
<comment type="subcellular location">
    <subcellularLocation>
        <location evidence="1">Cell membrane</location>
        <topology evidence="1">Multi-pass membrane protein</topology>
    </subcellularLocation>
</comment>
<dbReference type="RefSeq" id="WP_039673363.1">
    <property type="nucleotide sequence ID" value="NZ_CP065689.1"/>
</dbReference>
<reference evidence="11 12" key="1">
    <citation type="submission" date="2018-06" db="EMBL/GenBank/DDBJ databases">
        <authorList>
            <consortium name="Pathogen Informatics"/>
            <person name="Doyle S."/>
        </authorList>
    </citation>
    <scope>NUCLEOTIDE SEQUENCE [LARGE SCALE GENOMIC DNA]</scope>
    <source>
        <strain evidence="11 12">NCTC10288</strain>
    </source>
</reference>
<dbReference type="GeneID" id="70784184"/>
<evidence type="ECO:0000256" key="5">
    <source>
        <dbReference type="ARBA" id="ARBA00023136"/>
    </source>
</evidence>
<feature type="chain" id="PRO_5039647926" evidence="8">
    <location>
        <begin position="22"/>
        <end position="184"/>
    </location>
</feature>
<evidence type="ECO:0000313" key="10">
    <source>
        <dbReference type="EMBL" id="QPS60176.1"/>
    </source>
</evidence>
<evidence type="ECO:0000259" key="9">
    <source>
        <dbReference type="Pfam" id="PF00482"/>
    </source>
</evidence>
<dbReference type="KEGG" id="cmin:NCTC10288_02321"/>
<feature type="region of interest" description="Disordered" evidence="6">
    <location>
        <begin position="25"/>
        <end position="47"/>
    </location>
</feature>
<keyword evidence="3 7" id="KW-0812">Transmembrane</keyword>
<evidence type="ECO:0000256" key="3">
    <source>
        <dbReference type="ARBA" id="ARBA00022692"/>
    </source>
</evidence>
<evidence type="ECO:0000256" key="4">
    <source>
        <dbReference type="ARBA" id="ARBA00022989"/>
    </source>
</evidence>
<dbReference type="EMBL" id="CP065689">
    <property type="protein sequence ID" value="QPS60176.1"/>
    <property type="molecule type" value="Genomic_DNA"/>
</dbReference>
<proteinExistence type="predicted"/>
<feature type="domain" description="Type II secretion system protein GspF" evidence="9">
    <location>
        <begin position="55"/>
        <end position="171"/>
    </location>
</feature>
<keyword evidence="8" id="KW-0732">Signal</keyword>
<dbReference type="InterPro" id="IPR018076">
    <property type="entry name" value="T2SS_GspF_dom"/>
</dbReference>
<feature type="signal peptide" evidence="8">
    <location>
        <begin position="1"/>
        <end position="21"/>
    </location>
</feature>
<keyword evidence="5 7" id="KW-0472">Membrane</keyword>
<dbReference type="PANTHER" id="PTHR35007">
    <property type="entry name" value="INTEGRAL MEMBRANE PROTEIN-RELATED"/>
    <property type="match status" value="1"/>
</dbReference>
<dbReference type="Proteomes" id="UP000249264">
    <property type="component" value="Chromosome 1"/>
</dbReference>
<dbReference type="GO" id="GO:0005886">
    <property type="term" value="C:plasma membrane"/>
    <property type="evidence" value="ECO:0007669"/>
    <property type="project" value="UniProtKB-SubCell"/>
</dbReference>
<feature type="transmembrane region" description="Helical" evidence="7">
    <location>
        <begin position="153"/>
        <end position="179"/>
    </location>
</feature>
<evidence type="ECO:0000313" key="13">
    <source>
        <dbReference type="Proteomes" id="UP000594905"/>
    </source>
</evidence>
<dbReference type="STRING" id="38301.NX84_02300"/>